<reference evidence="6 7" key="1">
    <citation type="submission" date="2016-10" db="EMBL/GenBank/DDBJ databases">
        <authorList>
            <person name="de Groot N.N."/>
        </authorList>
    </citation>
    <scope>NUCLEOTIDE SEQUENCE [LARGE SCALE GENOMIC DNA]</scope>
    <source>
        <strain evidence="6 7">HLD2</strain>
    </source>
</reference>
<evidence type="ECO:0000256" key="1">
    <source>
        <dbReference type="ARBA" id="ARBA00005850"/>
    </source>
</evidence>
<dbReference type="InterPro" id="IPR002699">
    <property type="entry name" value="V_ATPase_D"/>
</dbReference>
<evidence type="ECO:0000256" key="2">
    <source>
        <dbReference type="ARBA" id="ARBA00022448"/>
    </source>
</evidence>
<dbReference type="OrthoDB" id="5768438at2"/>
<keyword evidence="7" id="KW-1185">Reference proteome</keyword>
<keyword evidence="2" id="KW-0813">Transport</keyword>
<proteinExistence type="inferred from homology"/>
<evidence type="ECO:0000313" key="7">
    <source>
        <dbReference type="Proteomes" id="UP000199648"/>
    </source>
</evidence>
<feature type="region of interest" description="Disordered" evidence="5">
    <location>
        <begin position="109"/>
        <end position="128"/>
    </location>
</feature>
<dbReference type="Proteomes" id="UP000199648">
    <property type="component" value="Unassembled WGS sequence"/>
</dbReference>
<dbReference type="STRING" id="415747.SAMN03097708_00370"/>
<sequence length="204" mass="23127">MADAGGLTPTPSVLQELQNERLVVQEGYGFLDEKRLLLAAEILRQLDRYRHLHREYLELHESAAGALREAVVRHGLEGLQIYPPATDLESAELQGESRTVLGVTVTDSRLHGETNLSPPPAADPSPEARRCRDLFNELVKRSAPLAAITGNLERLLDEYRRTERRARALEDVLLPEIEHQLREVSTRLEELDQEETVRTRLSLR</sequence>
<protein>
    <submittedName>
        <fullName evidence="6">V/A-type H+-transporting ATPase subunit D</fullName>
    </submittedName>
</protein>
<feature type="coiled-coil region" evidence="4">
    <location>
        <begin position="145"/>
        <end position="194"/>
    </location>
</feature>
<accession>A0A1G5PLA7</accession>
<dbReference type="RefSeq" id="WP_092991995.1">
    <property type="nucleotide sequence ID" value="NZ_FMWD01000001.1"/>
</dbReference>
<evidence type="ECO:0000313" key="6">
    <source>
        <dbReference type="EMBL" id="SCZ50238.1"/>
    </source>
</evidence>
<evidence type="ECO:0000256" key="5">
    <source>
        <dbReference type="SAM" id="MobiDB-lite"/>
    </source>
</evidence>
<keyword evidence="4" id="KW-0175">Coiled coil</keyword>
<dbReference type="EMBL" id="FMWD01000001">
    <property type="protein sequence ID" value="SCZ50238.1"/>
    <property type="molecule type" value="Genomic_DNA"/>
</dbReference>
<dbReference type="Gene3D" id="1.10.287.3240">
    <property type="match status" value="1"/>
</dbReference>
<comment type="similarity">
    <text evidence="1">Belongs to the V-ATPase D subunit family.</text>
</comment>
<name>A0A1G5PLA7_9GAMM</name>
<dbReference type="Pfam" id="PF01813">
    <property type="entry name" value="ATP-synt_D"/>
    <property type="match status" value="1"/>
</dbReference>
<organism evidence="6 7">
    <name type="scientific">Thiohalomonas denitrificans</name>
    <dbReference type="NCBI Taxonomy" id="415747"/>
    <lineage>
        <taxon>Bacteria</taxon>
        <taxon>Pseudomonadati</taxon>
        <taxon>Pseudomonadota</taxon>
        <taxon>Gammaproteobacteria</taxon>
        <taxon>Thiohalomonadales</taxon>
        <taxon>Thiohalomonadaceae</taxon>
        <taxon>Thiohalomonas</taxon>
    </lineage>
</organism>
<evidence type="ECO:0000256" key="4">
    <source>
        <dbReference type="SAM" id="Coils"/>
    </source>
</evidence>
<keyword evidence="3" id="KW-0406">Ion transport</keyword>
<dbReference type="GO" id="GO:0046961">
    <property type="term" value="F:proton-transporting ATPase activity, rotational mechanism"/>
    <property type="evidence" value="ECO:0007669"/>
    <property type="project" value="InterPro"/>
</dbReference>
<gene>
    <name evidence="6" type="ORF">SAMN03097708_00370</name>
</gene>
<evidence type="ECO:0000256" key="3">
    <source>
        <dbReference type="ARBA" id="ARBA00023065"/>
    </source>
</evidence>
<dbReference type="AlphaFoldDB" id="A0A1G5PLA7"/>